<dbReference type="Pfam" id="PF08613">
    <property type="entry name" value="Cyclin"/>
    <property type="match status" value="1"/>
</dbReference>
<dbReference type="GO" id="GO:0019901">
    <property type="term" value="F:protein kinase binding"/>
    <property type="evidence" value="ECO:0007669"/>
    <property type="project" value="InterPro"/>
</dbReference>
<name>A0A1Y1XQS3_9FUNG</name>
<keyword evidence="2" id="KW-1185">Reference proteome</keyword>
<dbReference type="STRING" id="1754192.A0A1Y1XQS3"/>
<accession>A0A1Y1XQS3</accession>
<dbReference type="InterPro" id="IPR013922">
    <property type="entry name" value="Cyclin_PHO80-like"/>
</dbReference>
<dbReference type="Proteomes" id="UP000193944">
    <property type="component" value="Unassembled WGS sequence"/>
</dbReference>
<dbReference type="AlphaFoldDB" id="A0A1Y1XQS3"/>
<evidence type="ECO:0008006" key="3">
    <source>
        <dbReference type="Google" id="ProtNLM"/>
    </source>
</evidence>
<dbReference type="PANTHER" id="PTHR15615">
    <property type="match status" value="1"/>
</dbReference>
<dbReference type="OrthoDB" id="244495at2759"/>
<organism evidence="1 2">
    <name type="scientific">Anaeromyces robustus</name>
    <dbReference type="NCBI Taxonomy" id="1754192"/>
    <lineage>
        <taxon>Eukaryota</taxon>
        <taxon>Fungi</taxon>
        <taxon>Fungi incertae sedis</taxon>
        <taxon>Chytridiomycota</taxon>
        <taxon>Chytridiomycota incertae sedis</taxon>
        <taxon>Neocallimastigomycetes</taxon>
        <taxon>Neocallimastigales</taxon>
        <taxon>Neocallimastigaceae</taxon>
        <taxon>Anaeromyces</taxon>
    </lineage>
</organism>
<dbReference type="GO" id="GO:0016538">
    <property type="term" value="F:cyclin-dependent protein serine/threonine kinase regulator activity"/>
    <property type="evidence" value="ECO:0007669"/>
    <property type="project" value="TreeGrafter"/>
</dbReference>
<comment type="caution">
    <text evidence="1">The sequence shown here is derived from an EMBL/GenBank/DDBJ whole genome shotgun (WGS) entry which is preliminary data.</text>
</comment>
<protein>
    <recommendedName>
        <fullName evidence="3">Cyclin N-terminal domain-containing protein</fullName>
    </recommendedName>
</protein>
<sequence>MIGYADTPNVSQLTLSRTTTPSSEFVVFVSNIIQGLWRNVEIGEVREKVSKNERQSFQTYVYRVMRRAKLSYAAIIIALNYINLLSKKRDKMPSLRIRTAECMATEEARIVVVSFILANKHFYDHAYRNKTWAKMTGINKNILYYCEKEALAALNYDLTVSPQQYSDWLGTLEAASNVITDDIDHLNETITKQYKKSKKQNGYTHEENGYNHEENVNVNVHKFEVSTLPRNFETHS</sequence>
<dbReference type="CDD" id="cd20557">
    <property type="entry name" value="CYCLIN_ScPCL1-like"/>
    <property type="match status" value="1"/>
</dbReference>
<dbReference type="PANTHER" id="PTHR15615:SF27">
    <property type="entry name" value="PHO85 CYCLIN CLG1"/>
    <property type="match status" value="1"/>
</dbReference>
<evidence type="ECO:0000313" key="1">
    <source>
        <dbReference type="EMBL" id="ORX88102.1"/>
    </source>
</evidence>
<reference evidence="1 2" key="1">
    <citation type="submission" date="2016-08" db="EMBL/GenBank/DDBJ databases">
        <title>A Parts List for Fungal Cellulosomes Revealed by Comparative Genomics.</title>
        <authorList>
            <consortium name="DOE Joint Genome Institute"/>
            <person name="Haitjema C.H."/>
            <person name="Gilmore S.P."/>
            <person name="Henske J.K."/>
            <person name="Solomon K.V."/>
            <person name="De Groot R."/>
            <person name="Kuo A."/>
            <person name="Mondo S.J."/>
            <person name="Salamov A.A."/>
            <person name="Labutti K."/>
            <person name="Zhao Z."/>
            <person name="Chiniquy J."/>
            <person name="Barry K."/>
            <person name="Brewer H.M."/>
            <person name="Purvine S.O."/>
            <person name="Wright A.T."/>
            <person name="Boxma B."/>
            <person name="Van Alen T."/>
            <person name="Hackstein J.H."/>
            <person name="Baker S.E."/>
            <person name="Grigoriev I.V."/>
            <person name="O'Malley M.A."/>
        </authorList>
    </citation>
    <scope>NUCLEOTIDE SEQUENCE [LARGE SCALE GENOMIC DNA]</scope>
    <source>
        <strain evidence="1 2">S4</strain>
    </source>
</reference>
<dbReference type="Gene3D" id="1.10.472.10">
    <property type="entry name" value="Cyclin-like"/>
    <property type="match status" value="1"/>
</dbReference>
<proteinExistence type="predicted"/>
<evidence type="ECO:0000313" key="2">
    <source>
        <dbReference type="Proteomes" id="UP000193944"/>
    </source>
</evidence>
<dbReference type="EMBL" id="MCFG01000002">
    <property type="protein sequence ID" value="ORX88102.1"/>
    <property type="molecule type" value="Genomic_DNA"/>
</dbReference>
<reference evidence="1 2" key="2">
    <citation type="submission" date="2016-08" db="EMBL/GenBank/DDBJ databases">
        <title>Pervasive Adenine N6-methylation of Active Genes in Fungi.</title>
        <authorList>
            <consortium name="DOE Joint Genome Institute"/>
            <person name="Mondo S.J."/>
            <person name="Dannebaum R.O."/>
            <person name="Kuo R.C."/>
            <person name="Labutti K."/>
            <person name="Haridas S."/>
            <person name="Kuo A."/>
            <person name="Salamov A."/>
            <person name="Ahrendt S.R."/>
            <person name="Lipzen A."/>
            <person name="Sullivan W."/>
            <person name="Andreopoulos W.B."/>
            <person name="Clum A."/>
            <person name="Lindquist E."/>
            <person name="Daum C."/>
            <person name="Ramamoorthy G.K."/>
            <person name="Gryganskyi A."/>
            <person name="Culley D."/>
            <person name="Magnuson J.K."/>
            <person name="James T.Y."/>
            <person name="O'Malley M.A."/>
            <person name="Stajich J.E."/>
            <person name="Spatafora J.W."/>
            <person name="Visel A."/>
            <person name="Grigoriev I.V."/>
        </authorList>
    </citation>
    <scope>NUCLEOTIDE SEQUENCE [LARGE SCALE GENOMIC DNA]</scope>
    <source>
        <strain evidence="1 2">S4</strain>
    </source>
</reference>
<gene>
    <name evidence="1" type="ORF">BCR32DRAFT_263779</name>
</gene>
<dbReference type="GO" id="GO:0000307">
    <property type="term" value="C:cyclin-dependent protein kinase holoenzyme complex"/>
    <property type="evidence" value="ECO:0007669"/>
    <property type="project" value="TreeGrafter"/>
</dbReference>
<dbReference type="GO" id="GO:0005634">
    <property type="term" value="C:nucleus"/>
    <property type="evidence" value="ECO:0007669"/>
    <property type="project" value="TreeGrafter"/>
</dbReference>